<organism evidence="4 5">
    <name type="scientific">Actinophytocola glycyrrhizae</name>
    <dbReference type="NCBI Taxonomy" id="2044873"/>
    <lineage>
        <taxon>Bacteria</taxon>
        <taxon>Bacillati</taxon>
        <taxon>Actinomycetota</taxon>
        <taxon>Actinomycetes</taxon>
        <taxon>Pseudonocardiales</taxon>
        <taxon>Pseudonocardiaceae</taxon>
    </lineage>
</organism>
<comment type="caution">
    <text evidence="4">The sequence shown here is derived from an EMBL/GenBank/DDBJ whole genome shotgun (WGS) entry which is preliminary data.</text>
</comment>
<keyword evidence="1" id="KW-0596">Phosphopantetheine</keyword>
<dbReference type="InterPro" id="IPR036736">
    <property type="entry name" value="ACP-like_sf"/>
</dbReference>
<dbReference type="RefSeq" id="WP_378054993.1">
    <property type="nucleotide sequence ID" value="NZ_JBHSIS010000002.1"/>
</dbReference>
<keyword evidence="2" id="KW-0597">Phosphoprotein</keyword>
<evidence type="ECO:0000313" key="5">
    <source>
        <dbReference type="Proteomes" id="UP001595859"/>
    </source>
</evidence>
<dbReference type="SUPFAM" id="SSF47336">
    <property type="entry name" value="ACP-like"/>
    <property type="match status" value="1"/>
</dbReference>
<evidence type="ECO:0000259" key="3">
    <source>
        <dbReference type="PROSITE" id="PS50075"/>
    </source>
</evidence>
<protein>
    <submittedName>
        <fullName evidence="4">Acyl carrier protein</fullName>
    </submittedName>
</protein>
<feature type="domain" description="Carrier" evidence="3">
    <location>
        <begin position="42"/>
        <end position="122"/>
    </location>
</feature>
<sequence length="135" mass="14991">MEVGYAAIRLAWSRRVTAHADHWEPAEYAWEVVVVEPDSETDSVAFRVKQVIISVLELPMDVAELGDGLSLYSNSIGLDSLTLLHIITKLEERIPCKIDDQAMMFAQLVDVGSLVKLVSRHVDAGTDGRGAEKQW</sequence>
<proteinExistence type="predicted"/>
<dbReference type="PROSITE" id="PS50075">
    <property type="entry name" value="CARRIER"/>
    <property type="match status" value="1"/>
</dbReference>
<dbReference type="PROSITE" id="PS00012">
    <property type="entry name" value="PHOSPHOPANTETHEINE"/>
    <property type="match status" value="1"/>
</dbReference>
<dbReference type="InterPro" id="IPR006162">
    <property type="entry name" value="Ppantetheine_attach_site"/>
</dbReference>
<keyword evidence="5" id="KW-1185">Reference proteome</keyword>
<dbReference type="Gene3D" id="1.10.1200.10">
    <property type="entry name" value="ACP-like"/>
    <property type="match status" value="1"/>
</dbReference>
<evidence type="ECO:0000256" key="1">
    <source>
        <dbReference type="ARBA" id="ARBA00022450"/>
    </source>
</evidence>
<name>A0ABV9RRG4_9PSEU</name>
<gene>
    <name evidence="4" type="ORF">ACFPCV_00120</name>
</gene>
<dbReference type="InterPro" id="IPR009081">
    <property type="entry name" value="PP-bd_ACP"/>
</dbReference>
<dbReference type="Proteomes" id="UP001595859">
    <property type="component" value="Unassembled WGS sequence"/>
</dbReference>
<reference evidence="5" key="1">
    <citation type="journal article" date="2019" name="Int. J. Syst. Evol. Microbiol.">
        <title>The Global Catalogue of Microorganisms (GCM) 10K type strain sequencing project: providing services to taxonomists for standard genome sequencing and annotation.</title>
        <authorList>
            <consortium name="The Broad Institute Genomics Platform"/>
            <consortium name="The Broad Institute Genome Sequencing Center for Infectious Disease"/>
            <person name="Wu L."/>
            <person name="Ma J."/>
        </authorList>
    </citation>
    <scope>NUCLEOTIDE SEQUENCE [LARGE SCALE GENOMIC DNA]</scope>
    <source>
        <strain evidence="5">ZS-22-S1</strain>
    </source>
</reference>
<evidence type="ECO:0000313" key="4">
    <source>
        <dbReference type="EMBL" id="MFC4851887.1"/>
    </source>
</evidence>
<accession>A0ABV9RRG4</accession>
<dbReference type="Pfam" id="PF00550">
    <property type="entry name" value="PP-binding"/>
    <property type="match status" value="1"/>
</dbReference>
<dbReference type="EMBL" id="JBHSIS010000002">
    <property type="protein sequence ID" value="MFC4851887.1"/>
    <property type="molecule type" value="Genomic_DNA"/>
</dbReference>
<evidence type="ECO:0000256" key="2">
    <source>
        <dbReference type="ARBA" id="ARBA00022553"/>
    </source>
</evidence>